<protein>
    <recommendedName>
        <fullName evidence="3">Tetratricopeptide repeat protein</fullName>
    </recommendedName>
</protein>
<sequence length="422" mass="45032">MQRLRAAADQAYADGDLSSAVAGYREAAELLGVMVEREPHDADHRTELCQVQRTLGDVLLDMEEFEQALGTFDAAESAGADAGMGPAFLAELRIRRAWAHIQLDHKASGMVDSQLGVAAYLPLLEGPNGQAYVLDAARGLALHAVNMLAVGDPDVASAAVDEALFMYMVGADEINADPAKIAVHGRMFRLAAELSEAIHHAYGRTEMAEAAGGTAAAARAVVVTGASAGEVAPLPLPSGQEITARMTLAEALDVAGAVELRQQVTRPATDREIVTVLDRVEEAQLVPAMAVRLAEQVRPLASVDQIAATRIALEAHALFAMASQSRENSMRFRLDEFGVHWVRMLLLCSRMAAAAGLQACALDFGRWVASLVSELVPHAYVDDAVRATVLDCLDWHAELLTANGDDAQAEDARNLARQLEEV</sequence>
<dbReference type="Gene3D" id="1.25.40.10">
    <property type="entry name" value="Tetratricopeptide repeat domain"/>
    <property type="match status" value="1"/>
</dbReference>
<evidence type="ECO:0000313" key="1">
    <source>
        <dbReference type="EMBL" id="NDL56683.1"/>
    </source>
</evidence>
<gene>
    <name evidence="1" type="ORF">F7O44_06325</name>
</gene>
<dbReference type="RefSeq" id="WP_162449407.1">
    <property type="nucleotide sequence ID" value="NZ_WLZY01000002.1"/>
</dbReference>
<dbReference type="AlphaFoldDB" id="A0A7K3M064"/>
<organism evidence="1 2">
    <name type="scientific">Phytoactinopolyspora mesophila</name>
    <dbReference type="NCBI Taxonomy" id="2650750"/>
    <lineage>
        <taxon>Bacteria</taxon>
        <taxon>Bacillati</taxon>
        <taxon>Actinomycetota</taxon>
        <taxon>Actinomycetes</taxon>
        <taxon>Jiangellales</taxon>
        <taxon>Jiangellaceae</taxon>
        <taxon>Phytoactinopolyspora</taxon>
    </lineage>
</organism>
<reference evidence="1 2" key="1">
    <citation type="submission" date="2019-11" db="EMBL/GenBank/DDBJ databases">
        <authorList>
            <person name="Li X.-J."/>
            <person name="Feng X.-M."/>
        </authorList>
    </citation>
    <scope>NUCLEOTIDE SEQUENCE [LARGE SCALE GENOMIC DNA]</scope>
    <source>
        <strain evidence="1 2">XMNu-373</strain>
    </source>
</reference>
<name>A0A7K3M064_9ACTN</name>
<evidence type="ECO:0000313" key="2">
    <source>
        <dbReference type="Proteomes" id="UP000460435"/>
    </source>
</evidence>
<accession>A0A7K3M064</accession>
<dbReference type="EMBL" id="WLZY01000002">
    <property type="protein sequence ID" value="NDL56683.1"/>
    <property type="molecule type" value="Genomic_DNA"/>
</dbReference>
<dbReference type="InterPro" id="IPR011990">
    <property type="entry name" value="TPR-like_helical_dom_sf"/>
</dbReference>
<keyword evidence="2" id="KW-1185">Reference proteome</keyword>
<proteinExistence type="predicted"/>
<comment type="caution">
    <text evidence="1">The sequence shown here is derived from an EMBL/GenBank/DDBJ whole genome shotgun (WGS) entry which is preliminary data.</text>
</comment>
<dbReference type="Proteomes" id="UP000460435">
    <property type="component" value="Unassembled WGS sequence"/>
</dbReference>
<evidence type="ECO:0008006" key="3">
    <source>
        <dbReference type="Google" id="ProtNLM"/>
    </source>
</evidence>